<evidence type="ECO:0000256" key="11">
    <source>
        <dbReference type="PIRSR" id="PIRSR038084-2"/>
    </source>
</evidence>
<evidence type="ECO:0000256" key="8">
    <source>
        <dbReference type="ARBA" id="ARBA00048017"/>
    </source>
</evidence>
<dbReference type="STRING" id="1314781.A0A165GV83"/>
<feature type="domain" description="Histone acetyl transferase HAT1 N-terminal" evidence="14">
    <location>
        <begin position="3"/>
        <end position="178"/>
    </location>
</feature>
<dbReference type="GO" id="GO:0004402">
    <property type="term" value="F:histone acetyltransferase activity"/>
    <property type="evidence" value="ECO:0007669"/>
    <property type="project" value="UniProtKB-UniRule"/>
</dbReference>
<dbReference type="Pfam" id="PF10394">
    <property type="entry name" value="Hat1_N"/>
    <property type="match status" value="1"/>
</dbReference>
<dbReference type="Gene3D" id="3.40.630.30">
    <property type="match status" value="1"/>
</dbReference>
<dbReference type="FunCoup" id="A0A165GV83">
    <property type="interactions" value="836"/>
</dbReference>
<reference evidence="15 16" key="1">
    <citation type="journal article" date="2016" name="Mol. Biol. Evol.">
        <title>Comparative Genomics of Early-Diverging Mushroom-Forming Fungi Provides Insights into the Origins of Lignocellulose Decay Capabilities.</title>
        <authorList>
            <person name="Nagy L.G."/>
            <person name="Riley R."/>
            <person name="Tritt A."/>
            <person name="Adam C."/>
            <person name="Daum C."/>
            <person name="Floudas D."/>
            <person name="Sun H."/>
            <person name="Yadav J.S."/>
            <person name="Pangilinan J."/>
            <person name="Larsson K.H."/>
            <person name="Matsuura K."/>
            <person name="Barry K."/>
            <person name="Labutti K."/>
            <person name="Kuo R."/>
            <person name="Ohm R.A."/>
            <person name="Bhattacharya S.S."/>
            <person name="Shirouzu T."/>
            <person name="Yoshinaga Y."/>
            <person name="Martin F.M."/>
            <person name="Grigoriev I.V."/>
            <person name="Hibbett D.S."/>
        </authorList>
    </citation>
    <scope>NUCLEOTIDE SEQUENCE [LARGE SCALE GENOMIC DNA]</scope>
    <source>
        <strain evidence="15 16">HHB12029</strain>
    </source>
</reference>
<dbReference type="InterPro" id="IPR037113">
    <property type="entry name" value="Hat1_N_sf"/>
</dbReference>
<comment type="catalytic activity">
    <reaction evidence="8 9">
        <text>L-lysyl-[protein] + acetyl-CoA = N(6)-acetyl-L-lysyl-[protein] + CoA + H(+)</text>
        <dbReference type="Rhea" id="RHEA:45948"/>
        <dbReference type="Rhea" id="RHEA-COMP:9752"/>
        <dbReference type="Rhea" id="RHEA-COMP:10731"/>
        <dbReference type="ChEBI" id="CHEBI:15378"/>
        <dbReference type="ChEBI" id="CHEBI:29969"/>
        <dbReference type="ChEBI" id="CHEBI:57287"/>
        <dbReference type="ChEBI" id="CHEBI:57288"/>
        <dbReference type="ChEBI" id="CHEBI:61930"/>
        <dbReference type="EC" id="2.3.1.48"/>
    </reaction>
</comment>
<feature type="site" description="Interaction with histone H4 N-terminus" evidence="12">
    <location>
        <position position="190"/>
    </location>
</feature>
<evidence type="ECO:0000256" key="3">
    <source>
        <dbReference type="ARBA" id="ARBA00013184"/>
    </source>
</evidence>
<dbReference type="InterPro" id="IPR019467">
    <property type="entry name" value="Hat1_N"/>
</dbReference>
<dbReference type="OrthoDB" id="10253098at2759"/>
<dbReference type="InterPro" id="IPR016181">
    <property type="entry name" value="Acyl_CoA_acyltransferase"/>
</dbReference>
<dbReference type="SUPFAM" id="SSF55729">
    <property type="entry name" value="Acyl-CoA N-acyltransferases (Nat)"/>
    <property type="match status" value="1"/>
</dbReference>
<dbReference type="GO" id="GO:0005634">
    <property type="term" value="C:nucleus"/>
    <property type="evidence" value="ECO:0007669"/>
    <property type="project" value="UniProtKB-SubCell"/>
</dbReference>
<dbReference type="CDD" id="cd04301">
    <property type="entry name" value="NAT_SF"/>
    <property type="match status" value="1"/>
</dbReference>
<evidence type="ECO:0000256" key="5">
    <source>
        <dbReference type="ARBA" id="ARBA00022679"/>
    </source>
</evidence>
<keyword evidence="9" id="KW-0963">Cytoplasm</keyword>
<dbReference type="GO" id="GO:0000781">
    <property type="term" value="C:chromosome, telomeric region"/>
    <property type="evidence" value="ECO:0007669"/>
    <property type="project" value="GOC"/>
</dbReference>
<dbReference type="PANTHER" id="PTHR12046">
    <property type="entry name" value="HISTONE ACETYLTRANSFERASE TYPE B CATALYTIC SUBUNIT"/>
    <property type="match status" value="1"/>
</dbReference>
<feature type="active site" description="Proton donor/acceptor" evidence="10">
    <location>
        <position position="270"/>
    </location>
</feature>
<dbReference type="EC" id="2.3.1.48" evidence="3 9"/>
<dbReference type="GO" id="GO:0005737">
    <property type="term" value="C:cytoplasm"/>
    <property type="evidence" value="ECO:0007669"/>
    <property type="project" value="UniProtKB-SubCell"/>
</dbReference>
<feature type="binding site" evidence="11">
    <location>
        <begin position="242"/>
        <end position="248"/>
    </location>
    <ligand>
        <name>acetyl-CoA</name>
        <dbReference type="ChEBI" id="CHEBI:57288"/>
    </ligand>
</feature>
<evidence type="ECO:0000313" key="15">
    <source>
        <dbReference type="EMBL" id="KZV91056.1"/>
    </source>
</evidence>
<evidence type="ECO:0000256" key="4">
    <source>
        <dbReference type="ARBA" id="ARBA00021268"/>
    </source>
</evidence>
<evidence type="ECO:0000256" key="7">
    <source>
        <dbReference type="ARBA" id="ARBA00023315"/>
    </source>
</evidence>
<comment type="function">
    <text evidence="9">Catalytic component of the histone acetylase B (HAT-B) complex. Has intrinsic substrate specificity that modifies lysine in recognition sequence GXGKXG. Involved in DNA double-strand break repair.</text>
</comment>
<gene>
    <name evidence="15" type="ORF">EXIGLDRAFT_770223</name>
</gene>
<dbReference type="EMBL" id="KV426035">
    <property type="protein sequence ID" value="KZV91056.1"/>
    <property type="molecule type" value="Genomic_DNA"/>
</dbReference>
<dbReference type="AlphaFoldDB" id="A0A165GV83"/>
<dbReference type="GO" id="GO:0042393">
    <property type="term" value="F:histone binding"/>
    <property type="evidence" value="ECO:0007669"/>
    <property type="project" value="InterPro"/>
</dbReference>
<feature type="binding site" evidence="11">
    <location>
        <begin position="235"/>
        <end position="237"/>
    </location>
    <ligand>
        <name>acetyl-CoA</name>
        <dbReference type="ChEBI" id="CHEBI:57288"/>
    </ligand>
</feature>
<keyword evidence="5 9" id="KW-0808">Transferase</keyword>
<dbReference type="Gene3D" id="1.10.10.390">
    <property type="match status" value="1"/>
</dbReference>
<evidence type="ECO:0000256" key="9">
    <source>
        <dbReference type="PIRNR" id="PIRNR038084"/>
    </source>
</evidence>
<sequence length="433" mass="50227">MEWTANANEAVKLTLVRAKDDKESLAVEEPFNPAFTYPIYGEQETIYGYRDLSVDLRFASGSLATYLSITHSDKLAANTVDDVEGKLTPHLPPDLIRDEDAFLKRVEEDTTSFRPVGTKVATYTRRAESSKGKKRAADAVSPDDDDAVGYEVYHATWETPGFREFHRRMQLFILLYIEGGSFINEDEDKWEFVMLFEQRRRKDSARTPVYHFVGYSSLYPFFYWPDKVRLRLSQFVILPPFQKQGHGSQLYRAIYNYVLTQPNIAELTVEDPAEAFEDLRDKNDLEMLLANERFMGEATGSIPIAKVQSLATKKAVDDKTDEGRPAKKRKVVKKAARGGLRPPADKRWVEEWRVKLKMAGRQFQRLMEMLALRSLQSGDEKANRAYRLQVKERIFRFNFETLAQLEKEERLEKLEETFQNVREDYQRILGLLK</sequence>
<proteinExistence type="inferred from homology"/>
<evidence type="ECO:0000256" key="1">
    <source>
        <dbReference type="ARBA" id="ARBA00004123"/>
    </source>
</evidence>
<evidence type="ECO:0000259" key="14">
    <source>
        <dbReference type="Pfam" id="PF10394"/>
    </source>
</evidence>
<dbReference type="InterPro" id="IPR013523">
    <property type="entry name" value="Hist_AcTrfase_HAT1_C"/>
</dbReference>
<organism evidence="15 16">
    <name type="scientific">Exidia glandulosa HHB12029</name>
    <dbReference type="NCBI Taxonomy" id="1314781"/>
    <lineage>
        <taxon>Eukaryota</taxon>
        <taxon>Fungi</taxon>
        <taxon>Dikarya</taxon>
        <taxon>Basidiomycota</taxon>
        <taxon>Agaricomycotina</taxon>
        <taxon>Agaricomycetes</taxon>
        <taxon>Auriculariales</taxon>
        <taxon>Exidiaceae</taxon>
        <taxon>Exidia</taxon>
    </lineage>
</organism>
<dbReference type="PIRSF" id="PIRSF038084">
    <property type="entry name" value="HAT-B_cat"/>
    <property type="match status" value="1"/>
</dbReference>
<accession>A0A165GV83</accession>
<feature type="region of interest" description="Interaction with histone H4 N-terminus" evidence="11">
    <location>
        <begin position="42"/>
        <end position="44"/>
    </location>
</feature>
<keyword evidence="13" id="KW-0175">Coiled coil</keyword>
<evidence type="ECO:0000256" key="2">
    <source>
        <dbReference type="ARBA" id="ARBA00010543"/>
    </source>
</evidence>
<evidence type="ECO:0000256" key="13">
    <source>
        <dbReference type="SAM" id="Coils"/>
    </source>
</evidence>
<dbReference type="Pfam" id="PF21184">
    <property type="entry name" value="HAT1_C_fung"/>
    <property type="match status" value="1"/>
</dbReference>
<feature type="coiled-coil region" evidence="13">
    <location>
        <begin position="404"/>
        <end position="431"/>
    </location>
</feature>
<keyword evidence="6 9" id="KW-0539">Nucleus</keyword>
<evidence type="ECO:0000313" key="16">
    <source>
        <dbReference type="Proteomes" id="UP000077266"/>
    </source>
</evidence>
<dbReference type="Proteomes" id="UP000077266">
    <property type="component" value="Unassembled WGS sequence"/>
</dbReference>
<dbReference type="InterPro" id="IPR017380">
    <property type="entry name" value="Hist_AcTrfase_B-typ_cat-su"/>
</dbReference>
<evidence type="ECO:0000256" key="6">
    <source>
        <dbReference type="ARBA" id="ARBA00023242"/>
    </source>
</evidence>
<keyword evidence="7 9" id="KW-0012">Acyltransferase</keyword>
<name>A0A165GV83_EXIGL</name>
<feature type="region of interest" description="Interaction with histone H4 N-terminus" evidence="11">
    <location>
        <begin position="219"/>
        <end position="221"/>
    </location>
</feature>
<dbReference type="GO" id="GO:0031509">
    <property type="term" value="P:subtelomeric heterochromatin formation"/>
    <property type="evidence" value="ECO:0007669"/>
    <property type="project" value="InterPro"/>
</dbReference>
<evidence type="ECO:0000256" key="12">
    <source>
        <dbReference type="PIRSR" id="PIRSR038084-3"/>
    </source>
</evidence>
<protein>
    <recommendedName>
        <fullName evidence="4 9">Histone acetyltransferase type B catalytic subunit</fullName>
        <ecNumber evidence="3 9">2.3.1.48</ecNumber>
    </recommendedName>
</protein>
<dbReference type="Gene3D" id="3.90.360.10">
    <property type="entry name" value="Histone acetyl transferase 1 (HAT1), N-terminal domain"/>
    <property type="match status" value="1"/>
</dbReference>
<keyword evidence="16" id="KW-1185">Reference proteome</keyword>
<comment type="subcellular location">
    <subcellularLocation>
        <location evidence="9">Cytoplasm</location>
    </subcellularLocation>
    <subcellularLocation>
        <location evidence="1 9">Nucleus</location>
    </subcellularLocation>
</comment>
<comment type="subunit">
    <text evidence="9">Component of the HAT-B complex composed of at least HAT1 and HAT2. The HAT-B complex binds to histone H4 tail.</text>
</comment>
<comment type="similarity">
    <text evidence="2 9">Belongs to the HAT1 family.</text>
</comment>
<dbReference type="InParanoid" id="A0A165GV83"/>
<evidence type="ECO:0000256" key="10">
    <source>
        <dbReference type="PIRSR" id="PIRSR038084-1"/>
    </source>
</evidence>